<feature type="domain" description="Plastid division protein CDP1-like IMS" evidence="2">
    <location>
        <begin position="721"/>
        <end position="838"/>
    </location>
</feature>
<keyword evidence="5" id="KW-1185">Reference proteome</keyword>
<evidence type="ECO:0000313" key="4">
    <source>
        <dbReference type="EMBL" id="GAY56096.1"/>
    </source>
</evidence>
<protein>
    <submittedName>
        <fullName evidence="4">Uncharacterized protein</fullName>
    </submittedName>
</protein>
<dbReference type="GO" id="GO:0009706">
    <property type="term" value="C:chloroplast inner membrane"/>
    <property type="evidence" value="ECO:0007669"/>
    <property type="project" value="TreeGrafter"/>
</dbReference>
<dbReference type="AlphaFoldDB" id="A0A2H5PUQ6"/>
<evidence type="ECO:0000256" key="1">
    <source>
        <dbReference type="SAM" id="MobiDB-lite"/>
    </source>
</evidence>
<feature type="compositionally biased region" description="Polar residues" evidence="1">
    <location>
        <begin position="516"/>
        <end position="531"/>
    </location>
</feature>
<evidence type="ECO:0000259" key="3">
    <source>
        <dbReference type="Pfam" id="PF25515"/>
    </source>
</evidence>
<accession>A0A2H5PUQ6</accession>
<feature type="region of interest" description="Disordered" evidence="1">
    <location>
        <begin position="511"/>
        <end position="553"/>
    </location>
</feature>
<dbReference type="InterPro" id="IPR025344">
    <property type="entry name" value="CDP1-like_IMS"/>
</dbReference>
<evidence type="ECO:0000313" key="5">
    <source>
        <dbReference type="Proteomes" id="UP000236630"/>
    </source>
</evidence>
<gene>
    <name evidence="4" type="ORF">CUMW_169210</name>
</gene>
<sequence length="853" mass="94177">MTTSSNAVAIVPCSSFTCLCRSASKLYGEVKVSGLGFGVERAFVRVSNPCCSRRTRVFTLRCRLNAIDTRIVENAQTTATATVEIPVSCYQIIGVPNQAEKDEIVKSVMDLKRAEIEEGYTMDAFMSRQDLLMDVRDKLLFEPEYAGNIREKIPPKPSLKIQWAWLPAALCLLQEVGEEKLVLDIGRAALQHPNAKPYAHDFLLSMALAECAIAKVAFEKNKVSQGFEALARAQCLLRSKVSLGNMPLLSQIEESLEELAPACTLELLGMPHSPENAERRRGAIAALRELIRQGLDVETSCRVQDWPCFLSRALNRLMAAEVVDLLPWDDLAITRKNKKSLESQNQRVVIDFNCFYIALIAHVALGFSSRQIELISKAKTICDCLIASESIDLKFEEAFCLFLLGQGTEAEAVEKLQQLELNSNPAMRSSFSGKEKKEISGAKPSVLSVKLGTCLPSSCFLFSIDEIPVLTQLRETWLKDAVLSVFPDTRDCSPSLVNFFKGEKKTPAIKKCKGPPQTTLTMSQRPLSSALASDGRDFEDSHTSIKSSRHLGSAVKQLTPTDLQSPLVASKNSNGNNVSPSSAQLERGLGLHRSKVWESWLAGRNGIERIAFAAVLGCIMFLAVKLSGIRSNSVRNLSSSQQNMQMSSFVRTTDSSLGDSLGRTCIKRHGIASRLTELIKMVKLLFRNTSDTLYSQSSCLPASLSTSNIAVTQRPMPLEEAEALVKQWQAIKAEALGPNHEVHSLSEALDESMLVQWEALADAAKARSCYWRFVLLQLTIVQADIISHGGVGEIAEIEAVLEEAAELVDESQPKNPNYYSSYKIRYVLRKKDDGTWRFCKEHTPTQAAVTRLA</sequence>
<feature type="compositionally biased region" description="Basic and acidic residues" evidence="1">
    <location>
        <begin position="534"/>
        <end position="543"/>
    </location>
</feature>
<dbReference type="PANTHER" id="PTHR33925:SF2">
    <property type="entry name" value="PLASTID DIVISION PROTEIN CDP1, CHLOROPLASTIC"/>
    <property type="match status" value="1"/>
</dbReference>
<dbReference type="Proteomes" id="UP000236630">
    <property type="component" value="Unassembled WGS sequence"/>
</dbReference>
<feature type="domain" description="Plastid division protein CDP1-like 1st alpha solenoid" evidence="3">
    <location>
        <begin position="160"/>
        <end position="307"/>
    </location>
</feature>
<feature type="non-terminal residue" evidence="4">
    <location>
        <position position="853"/>
    </location>
</feature>
<feature type="region of interest" description="Disordered" evidence="1">
    <location>
        <begin position="565"/>
        <end position="584"/>
    </location>
</feature>
<name>A0A2H5PUQ6_CITUN</name>
<comment type="caution">
    <text evidence="4">The sequence shown here is derived from an EMBL/GenBank/DDBJ whole genome shotgun (WGS) entry which is preliminary data.</text>
</comment>
<dbReference type="InterPro" id="IPR058032">
    <property type="entry name" value="CDP1-like_a_solenoid_1"/>
</dbReference>
<dbReference type="GO" id="GO:0010020">
    <property type="term" value="P:chloroplast fission"/>
    <property type="evidence" value="ECO:0007669"/>
    <property type="project" value="TreeGrafter"/>
</dbReference>
<feature type="compositionally biased region" description="Polar residues" evidence="1">
    <location>
        <begin position="570"/>
        <end position="584"/>
    </location>
</feature>
<reference evidence="4 5" key="1">
    <citation type="journal article" date="2017" name="Front. Genet.">
        <title>Draft sequencing of the heterozygous diploid genome of Satsuma (Citrus unshiu Marc.) using a hybrid assembly approach.</title>
        <authorList>
            <person name="Shimizu T."/>
            <person name="Tanizawa Y."/>
            <person name="Mochizuki T."/>
            <person name="Nagasaki H."/>
            <person name="Yoshioka T."/>
            <person name="Toyoda A."/>
            <person name="Fujiyama A."/>
            <person name="Kaminuma E."/>
            <person name="Nakamura Y."/>
        </authorList>
    </citation>
    <scope>NUCLEOTIDE SEQUENCE [LARGE SCALE GENOMIC DNA]</scope>
    <source>
        <strain evidence="5">cv. Miyagawa wase</strain>
    </source>
</reference>
<dbReference type="Pfam" id="PF25515">
    <property type="entry name" value="Arm_PDR"/>
    <property type="match status" value="1"/>
</dbReference>
<evidence type="ECO:0000259" key="2">
    <source>
        <dbReference type="Pfam" id="PF13355"/>
    </source>
</evidence>
<dbReference type="InterPro" id="IPR044685">
    <property type="entry name" value="CPD1-like"/>
</dbReference>
<dbReference type="Pfam" id="PF13355">
    <property type="entry name" value="ARC6-like_IMS"/>
    <property type="match status" value="1"/>
</dbReference>
<proteinExistence type="predicted"/>
<organism evidence="4 5">
    <name type="scientific">Citrus unshiu</name>
    <name type="common">Satsuma mandarin</name>
    <name type="synonym">Citrus nobilis var. unshiu</name>
    <dbReference type="NCBI Taxonomy" id="55188"/>
    <lineage>
        <taxon>Eukaryota</taxon>
        <taxon>Viridiplantae</taxon>
        <taxon>Streptophyta</taxon>
        <taxon>Embryophyta</taxon>
        <taxon>Tracheophyta</taxon>
        <taxon>Spermatophyta</taxon>
        <taxon>Magnoliopsida</taxon>
        <taxon>eudicotyledons</taxon>
        <taxon>Gunneridae</taxon>
        <taxon>Pentapetalae</taxon>
        <taxon>rosids</taxon>
        <taxon>malvids</taxon>
        <taxon>Sapindales</taxon>
        <taxon>Rutaceae</taxon>
        <taxon>Aurantioideae</taxon>
        <taxon>Citrus</taxon>
    </lineage>
</organism>
<dbReference type="PANTHER" id="PTHR33925">
    <property type="entry name" value="PLASTID DIVISION PROTEIN CDP1, CHLOROPLASTIC-RELATED"/>
    <property type="match status" value="1"/>
</dbReference>
<dbReference type="EMBL" id="BDQV01000130">
    <property type="protein sequence ID" value="GAY56096.1"/>
    <property type="molecule type" value="Genomic_DNA"/>
</dbReference>